<dbReference type="InterPro" id="IPR002201">
    <property type="entry name" value="Glyco_trans_9"/>
</dbReference>
<organism evidence="6">
    <name type="scientific">candidate division WOR-3 bacterium</name>
    <dbReference type="NCBI Taxonomy" id="2052148"/>
    <lineage>
        <taxon>Bacteria</taxon>
        <taxon>Bacteria division WOR-3</taxon>
    </lineage>
</organism>
<dbReference type="PANTHER" id="PTHR30160:SF7">
    <property type="entry name" value="ADP-HEPTOSE--LPS HEPTOSYLTRANSFERASE 2"/>
    <property type="match status" value="1"/>
</dbReference>
<protein>
    <recommendedName>
        <fullName evidence="4">lipopolysaccharide heptosyltransferase II</fullName>
        <ecNumber evidence="4">2.4.99.24</ecNumber>
    </recommendedName>
</protein>
<dbReference type="GO" id="GO:0008713">
    <property type="term" value="F:ADP-heptose-lipopolysaccharide heptosyltransferase activity"/>
    <property type="evidence" value="ECO:0007669"/>
    <property type="project" value="UniProtKB-EC"/>
</dbReference>
<evidence type="ECO:0000256" key="2">
    <source>
        <dbReference type="ARBA" id="ARBA00022679"/>
    </source>
</evidence>
<keyword evidence="1" id="KW-0328">Glycosyltransferase</keyword>
<reference evidence="6" key="1">
    <citation type="journal article" date="2020" name="mSystems">
        <title>Genome- and Community-Level Interaction Insights into Carbon Utilization and Element Cycling Functions of Hydrothermarchaeota in Hydrothermal Sediment.</title>
        <authorList>
            <person name="Zhou Z."/>
            <person name="Liu Y."/>
            <person name="Xu W."/>
            <person name="Pan J."/>
            <person name="Luo Z.H."/>
            <person name="Li M."/>
        </authorList>
    </citation>
    <scope>NUCLEOTIDE SEQUENCE [LARGE SCALE GENOMIC DNA]</scope>
    <source>
        <strain evidence="6">SpSt-69</strain>
    </source>
</reference>
<comment type="catalytic activity">
    <reaction evidence="5">
        <text>an L-alpha-D-Hep-(1-&gt;5)-[alpha-Kdo-(2-&gt;4)]-alpha-Kdo-(2-&gt;6)-lipid A + ADP-L-glycero-beta-D-manno-heptose = an L-alpha-D-Hep-(1-&gt;3)-L-alpha-D-Hep-(1-&gt;5)-[alpha-Kdo-(2-&gt;4)]-alpha-Kdo-(2-&gt;6)-lipid A + ADP + H(+)</text>
        <dbReference type="Rhea" id="RHEA:74071"/>
        <dbReference type="ChEBI" id="CHEBI:15378"/>
        <dbReference type="ChEBI" id="CHEBI:61506"/>
        <dbReference type="ChEBI" id="CHEBI:193068"/>
        <dbReference type="ChEBI" id="CHEBI:193069"/>
        <dbReference type="ChEBI" id="CHEBI:456216"/>
        <dbReference type="EC" id="2.4.99.24"/>
    </reaction>
</comment>
<dbReference type="CDD" id="cd03789">
    <property type="entry name" value="GT9_LPS_heptosyltransferase"/>
    <property type="match status" value="1"/>
</dbReference>
<evidence type="ECO:0000313" key="6">
    <source>
        <dbReference type="EMBL" id="HGL17516.1"/>
    </source>
</evidence>
<dbReference type="InterPro" id="IPR011910">
    <property type="entry name" value="RfaF"/>
</dbReference>
<comment type="caution">
    <text evidence="6">The sequence shown here is derived from an EMBL/GenBank/DDBJ whole genome shotgun (WGS) entry which is preliminary data.</text>
</comment>
<dbReference type="AlphaFoldDB" id="A0A7V4E586"/>
<evidence type="ECO:0000256" key="1">
    <source>
        <dbReference type="ARBA" id="ARBA00022676"/>
    </source>
</evidence>
<name>A0A7V4E586_UNCW3</name>
<dbReference type="NCBIfam" id="TIGR02195">
    <property type="entry name" value="heptsyl_trn_II"/>
    <property type="match status" value="1"/>
</dbReference>
<proteinExistence type="inferred from homology"/>
<accession>A0A7V4E586</accession>
<dbReference type="GO" id="GO:0009244">
    <property type="term" value="P:lipopolysaccharide core region biosynthetic process"/>
    <property type="evidence" value="ECO:0007669"/>
    <property type="project" value="TreeGrafter"/>
</dbReference>
<gene>
    <name evidence="6" type="primary">waaF</name>
    <name evidence="6" type="ORF">ENU66_04220</name>
</gene>
<comment type="similarity">
    <text evidence="3">Belongs to the glycosyltransferase 9 family.</text>
</comment>
<dbReference type="InterPro" id="IPR051199">
    <property type="entry name" value="LPS_LOS_Heptosyltrfase"/>
</dbReference>
<dbReference type="Pfam" id="PF01075">
    <property type="entry name" value="Glyco_transf_9"/>
    <property type="match status" value="1"/>
</dbReference>
<dbReference type="Gene3D" id="3.40.50.2000">
    <property type="entry name" value="Glycogen Phosphorylase B"/>
    <property type="match status" value="2"/>
</dbReference>
<sequence length="317" mass="36189">MRVIIRTPNWLGDAVFNLPFIIAVSKKQEVTIVCKEYLRELFWGFPTISFNSNSELYKKHLKIGKKYDYYIVTPISFSSALAAFLSRTPERIGFSLDARDFLLTKRIKIPREWKERHTTETYALLYQELINEDKVKFELEIPEKYKLSASEILSSFDLLDKPYVCFSPFAQFGRAKEWGEENFMELANLLAKHGIKSVILGSKGDVKRSEIFKGVNYVNLTGKTSLWEAAEIARKGLAFIGGDSGLTHLSAMVGAKTIAIFGPTPVSWTSPIGKDVTIFYKKLNCSPCEKRECPLRTKECMKLVKPAEVFEVIRQRL</sequence>
<evidence type="ECO:0000256" key="5">
    <source>
        <dbReference type="ARBA" id="ARBA00047503"/>
    </source>
</evidence>
<evidence type="ECO:0000256" key="4">
    <source>
        <dbReference type="ARBA" id="ARBA00044042"/>
    </source>
</evidence>
<dbReference type="GO" id="GO:0005829">
    <property type="term" value="C:cytosol"/>
    <property type="evidence" value="ECO:0007669"/>
    <property type="project" value="TreeGrafter"/>
</dbReference>
<dbReference type="PANTHER" id="PTHR30160">
    <property type="entry name" value="TETRAACYLDISACCHARIDE 4'-KINASE-RELATED"/>
    <property type="match status" value="1"/>
</dbReference>
<evidence type="ECO:0000256" key="3">
    <source>
        <dbReference type="ARBA" id="ARBA00043995"/>
    </source>
</evidence>
<keyword evidence="2 6" id="KW-0808">Transferase</keyword>
<dbReference type="EC" id="2.4.99.24" evidence="4"/>
<dbReference type="EMBL" id="DTDJ01000028">
    <property type="protein sequence ID" value="HGL17516.1"/>
    <property type="molecule type" value="Genomic_DNA"/>
</dbReference>
<dbReference type="SUPFAM" id="SSF53756">
    <property type="entry name" value="UDP-Glycosyltransferase/glycogen phosphorylase"/>
    <property type="match status" value="1"/>
</dbReference>